<proteinExistence type="inferred from homology"/>
<dbReference type="Gene3D" id="1.20.120.1780">
    <property type="entry name" value="UbiA prenyltransferase"/>
    <property type="match status" value="1"/>
</dbReference>
<dbReference type="OrthoDB" id="18170at2759"/>
<feature type="transmembrane region" description="Helical" evidence="9">
    <location>
        <begin position="234"/>
        <end position="251"/>
    </location>
</feature>
<dbReference type="CDD" id="cd13959">
    <property type="entry name" value="PT_UbiA_COQ2"/>
    <property type="match status" value="1"/>
</dbReference>
<feature type="transmembrane region" description="Helical" evidence="9">
    <location>
        <begin position="179"/>
        <end position="200"/>
    </location>
</feature>
<dbReference type="InterPro" id="IPR039653">
    <property type="entry name" value="Prenyltransferase"/>
</dbReference>
<dbReference type="STRING" id="97972.A0A2V1D3Y9"/>
<evidence type="ECO:0000256" key="3">
    <source>
        <dbReference type="ARBA" id="ARBA00005179"/>
    </source>
</evidence>
<evidence type="ECO:0000256" key="7">
    <source>
        <dbReference type="ARBA" id="ARBA00022989"/>
    </source>
</evidence>
<evidence type="ECO:0000313" key="11">
    <source>
        <dbReference type="Proteomes" id="UP000244855"/>
    </source>
</evidence>
<evidence type="ECO:0000313" key="10">
    <source>
        <dbReference type="EMBL" id="PVH92722.1"/>
    </source>
</evidence>
<dbReference type="Pfam" id="PF01040">
    <property type="entry name" value="UbiA"/>
    <property type="match status" value="1"/>
</dbReference>
<gene>
    <name evidence="10" type="ORF">DM02DRAFT_475730</name>
</gene>
<name>A0A2V1D3Y9_9PLEO</name>
<dbReference type="PANTHER" id="PTHR11048:SF28">
    <property type="entry name" value="4-HYDROXYBENZOATE POLYPRENYLTRANSFERASE, MITOCHONDRIAL"/>
    <property type="match status" value="1"/>
</dbReference>
<keyword evidence="7 9" id="KW-1133">Transmembrane helix</keyword>
<comment type="pathway">
    <text evidence="3">Secondary metabolite biosynthesis.</text>
</comment>
<comment type="cofactor">
    <cofactor evidence="1">
        <name>Mg(2+)</name>
        <dbReference type="ChEBI" id="CHEBI:18420"/>
    </cofactor>
</comment>
<dbReference type="GO" id="GO:0016765">
    <property type="term" value="F:transferase activity, transferring alkyl or aryl (other than methyl) groups"/>
    <property type="evidence" value="ECO:0007669"/>
    <property type="project" value="InterPro"/>
</dbReference>
<dbReference type="InterPro" id="IPR000537">
    <property type="entry name" value="UbiA_prenyltransferase"/>
</dbReference>
<reference evidence="10 11" key="1">
    <citation type="journal article" date="2018" name="Sci. Rep.">
        <title>Comparative genomics provides insights into the lifestyle and reveals functional heterogeneity of dark septate endophytic fungi.</title>
        <authorList>
            <person name="Knapp D.G."/>
            <person name="Nemeth J.B."/>
            <person name="Barry K."/>
            <person name="Hainaut M."/>
            <person name="Henrissat B."/>
            <person name="Johnson J."/>
            <person name="Kuo A."/>
            <person name="Lim J.H.P."/>
            <person name="Lipzen A."/>
            <person name="Nolan M."/>
            <person name="Ohm R.A."/>
            <person name="Tamas L."/>
            <person name="Grigoriev I.V."/>
            <person name="Spatafora J.W."/>
            <person name="Nagy L.G."/>
            <person name="Kovacs G.M."/>
        </authorList>
    </citation>
    <scope>NUCLEOTIDE SEQUENCE [LARGE SCALE GENOMIC DNA]</scope>
    <source>
        <strain evidence="10 11">DSE2036</strain>
    </source>
</reference>
<evidence type="ECO:0000256" key="1">
    <source>
        <dbReference type="ARBA" id="ARBA00001946"/>
    </source>
</evidence>
<evidence type="ECO:0000256" key="5">
    <source>
        <dbReference type="ARBA" id="ARBA00022679"/>
    </source>
</evidence>
<feature type="transmembrane region" description="Helical" evidence="9">
    <location>
        <begin position="135"/>
        <end position="158"/>
    </location>
</feature>
<organism evidence="10 11">
    <name type="scientific">Periconia macrospinosa</name>
    <dbReference type="NCBI Taxonomy" id="97972"/>
    <lineage>
        <taxon>Eukaryota</taxon>
        <taxon>Fungi</taxon>
        <taxon>Dikarya</taxon>
        <taxon>Ascomycota</taxon>
        <taxon>Pezizomycotina</taxon>
        <taxon>Dothideomycetes</taxon>
        <taxon>Pleosporomycetidae</taxon>
        <taxon>Pleosporales</taxon>
        <taxon>Massarineae</taxon>
        <taxon>Periconiaceae</taxon>
        <taxon>Periconia</taxon>
    </lineage>
</organism>
<feature type="transmembrane region" description="Helical" evidence="9">
    <location>
        <begin position="101"/>
        <end position="123"/>
    </location>
</feature>
<evidence type="ECO:0000256" key="8">
    <source>
        <dbReference type="ARBA" id="ARBA00023136"/>
    </source>
</evidence>
<dbReference type="InterPro" id="IPR044878">
    <property type="entry name" value="UbiA_sf"/>
</dbReference>
<evidence type="ECO:0008006" key="12">
    <source>
        <dbReference type="Google" id="ProtNLM"/>
    </source>
</evidence>
<dbReference type="EMBL" id="KZ805653">
    <property type="protein sequence ID" value="PVH92722.1"/>
    <property type="molecule type" value="Genomic_DNA"/>
</dbReference>
<evidence type="ECO:0000256" key="9">
    <source>
        <dbReference type="SAM" id="Phobius"/>
    </source>
</evidence>
<evidence type="ECO:0000256" key="4">
    <source>
        <dbReference type="ARBA" id="ARBA00005985"/>
    </source>
</evidence>
<dbReference type="PANTHER" id="PTHR11048">
    <property type="entry name" value="PRENYLTRANSFERASES"/>
    <property type="match status" value="1"/>
</dbReference>
<dbReference type="GO" id="GO:0005886">
    <property type="term" value="C:plasma membrane"/>
    <property type="evidence" value="ECO:0007669"/>
    <property type="project" value="TreeGrafter"/>
</dbReference>
<feature type="transmembrane region" description="Helical" evidence="9">
    <location>
        <begin position="58"/>
        <end position="77"/>
    </location>
</feature>
<protein>
    <recommendedName>
        <fullName evidence="12">UbiA prenyltransferase</fullName>
    </recommendedName>
</protein>
<dbReference type="AlphaFoldDB" id="A0A2V1D3Y9"/>
<keyword evidence="6 9" id="KW-0812">Transmembrane</keyword>
<accession>A0A2V1D3Y9</accession>
<feature type="transmembrane region" description="Helical" evidence="9">
    <location>
        <begin position="206"/>
        <end position="227"/>
    </location>
</feature>
<dbReference type="Proteomes" id="UP000244855">
    <property type="component" value="Unassembled WGS sequence"/>
</dbReference>
<sequence>SPHNLVKGLWQLSRLHTFEGLSTASIGCIDICDKDFDAQVARTRKRPLPSGMVTMNEALVAFFGGLVITVAVTFVLLGERVTWAMGPPWVLSFIYPLCKRVIWAPQVVLGLTMASCVLPPWVALGNDYNNNRDNIALPTSLFGAIFSWLVYLDLIYASQDRPDDEKAGVKSLVVFLGKNLKLGLAALGVAQIAFFAQAAFEASASRFLWLFGILPWTISVPWSILSLDPKDRNSGGRIFLFNAVLVLYLTAVA</sequence>
<dbReference type="Gene3D" id="1.10.357.140">
    <property type="entry name" value="UbiA prenyltransferase"/>
    <property type="match status" value="1"/>
</dbReference>
<evidence type="ECO:0000256" key="6">
    <source>
        <dbReference type="ARBA" id="ARBA00022692"/>
    </source>
</evidence>
<keyword evidence="5" id="KW-0808">Transferase</keyword>
<comment type="similarity">
    <text evidence="4">Belongs to the UbiA prenyltransferase family.</text>
</comment>
<evidence type="ECO:0000256" key="2">
    <source>
        <dbReference type="ARBA" id="ARBA00004141"/>
    </source>
</evidence>
<keyword evidence="11" id="KW-1185">Reference proteome</keyword>
<keyword evidence="8 9" id="KW-0472">Membrane</keyword>
<feature type="non-terminal residue" evidence="10">
    <location>
        <position position="1"/>
    </location>
</feature>
<comment type="subcellular location">
    <subcellularLocation>
        <location evidence="2">Membrane</location>
        <topology evidence="2">Multi-pass membrane protein</topology>
    </subcellularLocation>
</comment>
<feature type="non-terminal residue" evidence="10">
    <location>
        <position position="253"/>
    </location>
</feature>